<dbReference type="SUPFAM" id="SSF109854">
    <property type="entry name" value="DinB/YfiT-like putative metalloenzymes"/>
    <property type="match status" value="1"/>
</dbReference>
<dbReference type="HOGENOM" id="CLU_090929_0_0_4"/>
<dbReference type="EnsemblBacteria" id="ABA48567">
    <property type="protein sequence ID" value="ABA48567"/>
    <property type="gene ID" value="BURPS1710b_2084"/>
</dbReference>
<feature type="region of interest" description="Disordered" evidence="1">
    <location>
        <begin position="15"/>
        <end position="34"/>
    </location>
</feature>
<evidence type="ECO:0000313" key="3">
    <source>
        <dbReference type="Proteomes" id="UP000002700"/>
    </source>
</evidence>
<dbReference type="PANTHER" id="PTHR36922:SF1">
    <property type="entry name" value="DUF1993 DOMAIN-CONTAINING PROTEIN"/>
    <property type="match status" value="1"/>
</dbReference>
<dbReference type="Pfam" id="PF09351">
    <property type="entry name" value="DUF1993"/>
    <property type="match status" value="1"/>
</dbReference>
<organism evidence="2 3">
    <name type="scientific">Burkholderia pseudomallei (strain 1710b)</name>
    <dbReference type="NCBI Taxonomy" id="320372"/>
    <lineage>
        <taxon>Bacteria</taxon>
        <taxon>Pseudomonadati</taxon>
        <taxon>Pseudomonadota</taxon>
        <taxon>Betaproteobacteria</taxon>
        <taxon>Burkholderiales</taxon>
        <taxon>Burkholderiaceae</taxon>
        <taxon>Burkholderia</taxon>
        <taxon>pseudomallei group</taxon>
    </lineage>
</organism>
<reference evidence="2 3" key="1">
    <citation type="submission" date="2005-09" db="EMBL/GenBank/DDBJ databases">
        <authorList>
            <person name="Woods D.E."/>
            <person name="Nierman W.C."/>
        </authorList>
    </citation>
    <scope>NUCLEOTIDE SEQUENCE [LARGE SCALE GENOMIC DNA]</scope>
    <source>
        <strain evidence="2 3">1710b</strain>
    </source>
</reference>
<feature type="compositionally biased region" description="Basic residues" evidence="1">
    <location>
        <begin position="23"/>
        <end position="34"/>
    </location>
</feature>
<dbReference type="EMBL" id="CP000124">
    <property type="protein sequence ID" value="ABA48567.1"/>
    <property type="molecule type" value="Genomic_DNA"/>
</dbReference>
<dbReference type="Gene3D" id="1.20.120.450">
    <property type="entry name" value="dinb family like domain"/>
    <property type="match status" value="1"/>
</dbReference>
<dbReference type="KEGG" id="bpm:BURPS1710b_2084"/>
<dbReference type="Proteomes" id="UP000002700">
    <property type="component" value="Chromosome I"/>
</dbReference>
<name>Q3JSH4_BURP1</name>
<evidence type="ECO:0000256" key="1">
    <source>
        <dbReference type="SAM" id="MobiDB-lite"/>
    </source>
</evidence>
<protein>
    <recommendedName>
        <fullName evidence="4">DUF1993 domain-containing protein</fullName>
    </recommendedName>
</protein>
<dbReference type="PANTHER" id="PTHR36922">
    <property type="entry name" value="BLL2446 PROTEIN"/>
    <property type="match status" value="1"/>
</dbReference>
<gene>
    <name evidence="2" type="ordered locus">BURPS1710b_2084</name>
</gene>
<evidence type="ECO:0008006" key="4">
    <source>
        <dbReference type="Google" id="ProtNLM"/>
    </source>
</evidence>
<dbReference type="InterPro" id="IPR018531">
    <property type="entry name" value="DUF1993"/>
</dbReference>
<accession>Q3JSH4</accession>
<dbReference type="AlphaFoldDB" id="Q3JSH4"/>
<proteinExistence type="predicted"/>
<evidence type="ECO:0000313" key="2">
    <source>
        <dbReference type="EMBL" id="ABA48567.1"/>
    </source>
</evidence>
<dbReference type="InterPro" id="IPR034660">
    <property type="entry name" value="DinB/YfiT-like"/>
</dbReference>
<sequence length="267" mass="29699">MRVIARIRSARRCTAPSAAARGHPSRRSRAARLRRHAPRPLACHRISLPFSAGRLRTPFVAVRWYRCPHDTFRRSLMSPTALLVPTFTHMLQSLSAWLDKAAAHQRALGAEPDDVLTKRLAADMFALAAQIRFTAFQAQEPVYRLRGDALPESLLEVRRAGWQADAAPGSLRDAQACLADARALLAGLAPHALDEGAERPIALELPNGAVFDMTGEQYLRDWALPQFYFHAIAAYAILRHHGVALGKPDYVSHMFAYLRPGTMPQDR</sequence>